<evidence type="ECO:0000256" key="1">
    <source>
        <dbReference type="PROSITE-ProRule" id="PRU00510"/>
    </source>
</evidence>
<dbReference type="EMBL" id="NKHF01000208">
    <property type="protein sequence ID" value="PCK29510.1"/>
    <property type="molecule type" value="Genomic_DNA"/>
</dbReference>
<dbReference type="PANTHER" id="PTHR38777:SF1">
    <property type="entry name" value="DNAK SUPPRESSOR PROTEIN"/>
    <property type="match status" value="1"/>
</dbReference>
<evidence type="ECO:0000313" key="3">
    <source>
        <dbReference type="Proteomes" id="UP000228621"/>
    </source>
</evidence>
<dbReference type="SUPFAM" id="SSF57716">
    <property type="entry name" value="Glucocorticoid receptor-like (DNA-binding domain)"/>
    <property type="match status" value="1"/>
</dbReference>
<keyword evidence="3" id="KW-1185">Reference proteome</keyword>
<sequence>MDIADKAQKFIDESMNRKLAEHSKQFAGADVDLDECIECGIEIPQARKAAIHNCTTCVDCQSLIERKQRVNGV</sequence>
<dbReference type="PANTHER" id="PTHR38777">
    <property type="entry name" value="FELS-2 PROPHAGE PROTEIN"/>
    <property type="match status" value="1"/>
</dbReference>
<accession>A0A2A5JJ73</accession>
<feature type="zinc finger region" description="dksA C4-type" evidence="1">
    <location>
        <begin position="36"/>
        <end position="60"/>
    </location>
</feature>
<proteinExistence type="predicted"/>
<organism evidence="2 3">
    <name type="scientific">Pseudoalteromonas piscicida</name>
    <dbReference type="NCBI Taxonomy" id="43662"/>
    <lineage>
        <taxon>Bacteria</taxon>
        <taxon>Pseudomonadati</taxon>
        <taxon>Pseudomonadota</taxon>
        <taxon>Gammaproteobacteria</taxon>
        <taxon>Alteromonadales</taxon>
        <taxon>Pseudoalteromonadaceae</taxon>
        <taxon>Pseudoalteromonas</taxon>
    </lineage>
</organism>
<gene>
    <name evidence="2" type="ORF">CEX98_22545</name>
</gene>
<dbReference type="GO" id="GO:1900378">
    <property type="term" value="P:positive regulation of secondary metabolite biosynthetic process"/>
    <property type="evidence" value="ECO:0007669"/>
    <property type="project" value="TreeGrafter"/>
</dbReference>
<dbReference type="RefSeq" id="WP_099644173.1">
    <property type="nucleotide sequence ID" value="NZ_NKHF01000208.1"/>
</dbReference>
<dbReference type="PROSITE" id="PS51128">
    <property type="entry name" value="ZF_DKSA_2"/>
    <property type="match status" value="1"/>
</dbReference>
<dbReference type="OrthoDB" id="962301at2"/>
<name>A0A2A5JJ73_PSEO7</name>
<comment type="caution">
    <text evidence="2">The sequence shown here is derived from an EMBL/GenBank/DDBJ whole genome shotgun (WGS) entry which is preliminary data.</text>
</comment>
<reference evidence="3" key="1">
    <citation type="journal article" date="2019" name="Genome Announc.">
        <title>Draft Genome Sequence of Pseudoalteromonas piscicida Strain 36Y ROTHPW, an Hypersaline Seawater Isolate from the South Coast of Sonora, Mexico.</title>
        <authorList>
            <person name="Sanchez-Diaz R."/>
            <person name="Molina-Garza Z.J."/>
            <person name="Cruz-Suarez L.E."/>
            <person name="Selvin J."/>
            <person name="Kiran G.S."/>
            <person name="Ibarra-Gamez J.C."/>
            <person name="Gomez-Gil B."/>
            <person name="Galaviz-Silva L."/>
        </authorList>
    </citation>
    <scope>NUCLEOTIDE SEQUENCE [LARGE SCALE GENOMIC DNA]</scope>
    <source>
        <strain evidence="3">36Y_RITHPW</strain>
    </source>
</reference>
<evidence type="ECO:0000313" key="2">
    <source>
        <dbReference type="EMBL" id="PCK29510.1"/>
    </source>
</evidence>
<dbReference type="AlphaFoldDB" id="A0A2A5JJ73"/>
<dbReference type="Proteomes" id="UP000228621">
    <property type="component" value="Unassembled WGS sequence"/>
</dbReference>
<dbReference type="Gene3D" id="1.20.120.910">
    <property type="entry name" value="DksA, coiled-coil domain"/>
    <property type="match status" value="1"/>
</dbReference>
<protein>
    <submittedName>
        <fullName evidence="2">Conjugal transfer protein TraR</fullName>
    </submittedName>
</protein>